<dbReference type="PANTHER" id="PTHR43685:SF12">
    <property type="entry name" value="GLYCOSYL TRANSFERASE FAMILY 2"/>
    <property type="match status" value="1"/>
</dbReference>
<organism evidence="2 3">
    <name type="scientific">Marinobacter salarius</name>
    <dbReference type="NCBI Taxonomy" id="1420917"/>
    <lineage>
        <taxon>Bacteria</taxon>
        <taxon>Pseudomonadati</taxon>
        <taxon>Pseudomonadota</taxon>
        <taxon>Gammaproteobacteria</taxon>
        <taxon>Pseudomonadales</taxon>
        <taxon>Marinobacteraceae</taxon>
        <taxon>Marinobacter</taxon>
    </lineage>
</organism>
<evidence type="ECO:0000259" key="1">
    <source>
        <dbReference type="Pfam" id="PF00535"/>
    </source>
</evidence>
<dbReference type="InterPro" id="IPR001173">
    <property type="entry name" value="Glyco_trans_2-like"/>
</dbReference>
<evidence type="ECO:0000313" key="3">
    <source>
        <dbReference type="Proteomes" id="UP000035081"/>
    </source>
</evidence>
<dbReference type="RefSeq" id="WP_052479518.1">
    <property type="nucleotide sequence ID" value="NZ_JAPWHC010000004.1"/>
</dbReference>
<dbReference type="PANTHER" id="PTHR43685">
    <property type="entry name" value="GLYCOSYLTRANSFERASE"/>
    <property type="match status" value="1"/>
</dbReference>
<accession>W5Z0X1</accession>
<dbReference type="GO" id="GO:0016740">
    <property type="term" value="F:transferase activity"/>
    <property type="evidence" value="ECO:0007669"/>
    <property type="project" value="UniProtKB-KW"/>
</dbReference>
<dbReference type="Gene3D" id="3.90.550.10">
    <property type="entry name" value="Spore Coat Polysaccharide Biosynthesis Protein SpsA, Chain A"/>
    <property type="match status" value="1"/>
</dbReference>
<proteinExistence type="predicted"/>
<protein>
    <submittedName>
        <fullName evidence="2">Glycosyl transferase</fullName>
    </submittedName>
</protein>
<dbReference type="KEGG" id="msr:AU15_15320"/>
<dbReference type="SUPFAM" id="SSF53448">
    <property type="entry name" value="Nucleotide-diphospho-sugar transferases"/>
    <property type="match status" value="1"/>
</dbReference>
<sequence length="324" mass="36049">MKEFSFSIIVPSFNAANTLPETLASIVPQLSEHDEIIVVDDGSTDETPDVMEGWSTSRVRYVRQANSGGPASPRNRGIREANGSLIALFDSDDIMLPGKLEATRQAFSHYPDAGLLFTNFSTIDELGNVLSSRFLDSYTFTGPFCAKDEACVRIEPPEAYRALGSENYIGTSGVVIPRKVFDRLGGFDESLTNGDDRDLWFRVTRQEVVLFLPGCYHAYRIGSSSISKGSARKRTPSKIKVLERQLDNPLDDEFARSIRSLVSDNYCALAYESFQKSEMGRCRAEAIQALNASINSTALKLYLLSFLGSRLAARIRQLKNWRAR</sequence>
<feature type="domain" description="Glycosyltransferase 2-like" evidence="1">
    <location>
        <begin position="7"/>
        <end position="132"/>
    </location>
</feature>
<dbReference type="EMBL" id="CP007152">
    <property type="protein sequence ID" value="AHI32138.1"/>
    <property type="molecule type" value="Genomic_DNA"/>
</dbReference>
<reference evidence="2 3" key="1">
    <citation type="journal article" date="2014" name="Genome Announc.">
        <title>Draft Genome Sequences of Marinobacter similis A3d10T and Marinobacter salarius R9SW1T.</title>
        <authorList>
            <person name="Ivanova E.P."/>
            <person name="Ng H.J."/>
            <person name="Webb H.K."/>
            <person name="Feng G."/>
            <person name="Oshima K."/>
            <person name="Hattori M."/>
            <person name="Ohkuma M."/>
            <person name="Sergeev A.F."/>
            <person name="Mikhailov V.V."/>
            <person name="Crawford R.J."/>
            <person name="Sawabe T."/>
        </authorList>
    </citation>
    <scope>NUCLEOTIDE SEQUENCE [LARGE SCALE GENOMIC DNA]</scope>
    <source>
        <strain evidence="3">A3d10 and R9SW1</strain>
    </source>
</reference>
<dbReference type="CDD" id="cd00761">
    <property type="entry name" value="Glyco_tranf_GTA_type"/>
    <property type="match status" value="1"/>
</dbReference>
<evidence type="ECO:0000313" key="2">
    <source>
        <dbReference type="EMBL" id="AHI32138.1"/>
    </source>
</evidence>
<dbReference type="HOGENOM" id="CLU_025996_0_0_6"/>
<dbReference type="Pfam" id="PF00535">
    <property type="entry name" value="Glycos_transf_2"/>
    <property type="match status" value="1"/>
</dbReference>
<keyword evidence="2" id="KW-0808">Transferase</keyword>
<dbReference type="AlphaFoldDB" id="W5Z0X1"/>
<dbReference type="InterPro" id="IPR029044">
    <property type="entry name" value="Nucleotide-diphossugar_trans"/>
</dbReference>
<dbReference type="Proteomes" id="UP000035081">
    <property type="component" value="Chromosome"/>
</dbReference>
<name>W5Z0X1_9GAMM</name>
<gene>
    <name evidence="2" type="ORF">AU15_15320</name>
</gene>
<dbReference type="InterPro" id="IPR050834">
    <property type="entry name" value="Glycosyltransf_2"/>
</dbReference>